<protein>
    <recommendedName>
        <fullName evidence="1">Cyclin N-terminal domain-containing protein</fullName>
    </recommendedName>
</protein>
<comment type="caution">
    <text evidence="2">The sequence shown here is derived from an EMBL/GenBank/DDBJ whole genome shotgun (WGS) entry which is preliminary data.</text>
</comment>
<evidence type="ECO:0000259" key="1">
    <source>
        <dbReference type="Pfam" id="PF00134"/>
    </source>
</evidence>
<feature type="domain" description="Cyclin N-terminal" evidence="1">
    <location>
        <begin position="1"/>
        <end position="43"/>
    </location>
</feature>
<reference evidence="2" key="1">
    <citation type="journal article" date="2023" name="IScience">
        <title>Live-bearing cockroach genome reveals convergent evolutionary mechanisms linked to viviparity in insects and beyond.</title>
        <authorList>
            <person name="Fouks B."/>
            <person name="Harrison M.C."/>
            <person name="Mikhailova A.A."/>
            <person name="Marchal E."/>
            <person name="English S."/>
            <person name="Carruthers M."/>
            <person name="Jennings E.C."/>
            <person name="Chiamaka E.L."/>
            <person name="Frigard R.A."/>
            <person name="Pippel M."/>
            <person name="Attardo G.M."/>
            <person name="Benoit J.B."/>
            <person name="Bornberg-Bauer E."/>
            <person name="Tobe S.S."/>
        </authorList>
    </citation>
    <scope>NUCLEOTIDE SEQUENCE</scope>
    <source>
        <strain evidence="2">Stay&amp;Tobe</strain>
    </source>
</reference>
<dbReference type="InterPro" id="IPR006671">
    <property type="entry name" value="Cyclin_N"/>
</dbReference>
<dbReference type="FunFam" id="1.10.472.10:FF:000096">
    <property type="entry name" value="G1/S-specific cyclin-D3 isoform X2"/>
    <property type="match status" value="1"/>
</dbReference>
<dbReference type="Pfam" id="PF00134">
    <property type="entry name" value="Cyclin_N"/>
    <property type="match status" value="1"/>
</dbReference>
<dbReference type="AlphaFoldDB" id="A0AAD7Z9U5"/>
<gene>
    <name evidence="2" type="ORF">L9F63_025515</name>
</gene>
<dbReference type="InterPro" id="IPR036915">
    <property type="entry name" value="Cyclin-like_sf"/>
</dbReference>
<dbReference type="EMBL" id="JASPKZ010009637">
    <property type="protein sequence ID" value="KAJ9576588.1"/>
    <property type="molecule type" value="Genomic_DNA"/>
</dbReference>
<dbReference type="Gene3D" id="1.10.472.10">
    <property type="entry name" value="Cyclin-like"/>
    <property type="match status" value="1"/>
</dbReference>
<keyword evidence="3" id="KW-1185">Reference proteome</keyword>
<evidence type="ECO:0000313" key="3">
    <source>
        <dbReference type="Proteomes" id="UP001233999"/>
    </source>
</evidence>
<dbReference type="Proteomes" id="UP001233999">
    <property type="component" value="Unassembled WGS sequence"/>
</dbReference>
<feature type="non-terminal residue" evidence="2">
    <location>
        <position position="1"/>
    </location>
</feature>
<reference evidence="2" key="2">
    <citation type="submission" date="2023-05" db="EMBL/GenBank/DDBJ databases">
        <authorList>
            <person name="Fouks B."/>
        </authorList>
    </citation>
    <scope>NUCLEOTIDE SEQUENCE</scope>
    <source>
        <strain evidence="2">Stay&amp;Tobe</strain>
        <tissue evidence="2">Testes</tissue>
    </source>
</reference>
<evidence type="ECO:0000313" key="2">
    <source>
        <dbReference type="EMBL" id="KAJ9576588.1"/>
    </source>
</evidence>
<proteinExistence type="predicted"/>
<organism evidence="2 3">
    <name type="scientific">Diploptera punctata</name>
    <name type="common">Pacific beetle cockroach</name>
    <dbReference type="NCBI Taxonomy" id="6984"/>
    <lineage>
        <taxon>Eukaryota</taxon>
        <taxon>Metazoa</taxon>
        <taxon>Ecdysozoa</taxon>
        <taxon>Arthropoda</taxon>
        <taxon>Hexapoda</taxon>
        <taxon>Insecta</taxon>
        <taxon>Pterygota</taxon>
        <taxon>Neoptera</taxon>
        <taxon>Polyneoptera</taxon>
        <taxon>Dictyoptera</taxon>
        <taxon>Blattodea</taxon>
        <taxon>Blaberoidea</taxon>
        <taxon>Blaberidae</taxon>
        <taxon>Diplopterinae</taxon>
        <taxon>Diploptera</taxon>
    </lineage>
</organism>
<name>A0AAD7Z9U5_DIPPU</name>
<dbReference type="SUPFAM" id="SSF47954">
    <property type="entry name" value="Cyclin-like"/>
    <property type="match status" value="1"/>
</dbReference>
<sequence length="75" mass="8683">VCEDQKCQEEVFPLAMNYMDRFLSVCPIRKNQLQLLGTACLLIIFFTDNSISIDDLWVSNTFLFLFSLDSITQIL</sequence>
<accession>A0AAD7Z9U5</accession>